<organism evidence="2 3">
    <name type="scientific">Puccinia graminis f. sp. tritici</name>
    <dbReference type="NCBI Taxonomy" id="56615"/>
    <lineage>
        <taxon>Eukaryota</taxon>
        <taxon>Fungi</taxon>
        <taxon>Dikarya</taxon>
        <taxon>Basidiomycota</taxon>
        <taxon>Pucciniomycotina</taxon>
        <taxon>Pucciniomycetes</taxon>
        <taxon>Pucciniales</taxon>
        <taxon>Pucciniaceae</taxon>
        <taxon>Puccinia</taxon>
    </lineage>
</organism>
<evidence type="ECO:0000313" key="3">
    <source>
        <dbReference type="Proteomes" id="UP000325313"/>
    </source>
</evidence>
<feature type="region of interest" description="Disordered" evidence="1">
    <location>
        <begin position="65"/>
        <end position="108"/>
    </location>
</feature>
<reference evidence="2 3" key="1">
    <citation type="submission" date="2019-05" db="EMBL/GenBank/DDBJ databases">
        <title>Emergence of the Ug99 lineage of the wheat stem rust pathogen through somatic hybridization.</title>
        <authorList>
            <person name="Li F."/>
            <person name="Upadhyaya N.M."/>
            <person name="Sperschneider J."/>
            <person name="Matny O."/>
            <person name="Nguyen-Phuc H."/>
            <person name="Mago R."/>
            <person name="Raley C."/>
            <person name="Miller M.E."/>
            <person name="Silverstein K.A.T."/>
            <person name="Henningsen E."/>
            <person name="Hirsch C.D."/>
            <person name="Visser B."/>
            <person name="Pretorius Z.A."/>
            <person name="Steffenson B.J."/>
            <person name="Schwessinger B."/>
            <person name="Dodds P.N."/>
            <person name="Figueroa M."/>
        </authorList>
    </citation>
    <scope>NUCLEOTIDE SEQUENCE [LARGE SCALE GENOMIC DNA]</scope>
    <source>
        <strain evidence="2 3">Ug99</strain>
    </source>
</reference>
<gene>
    <name evidence="2" type="ORF">PGTUg99_022194</name>
</gene>
<protein>
    <submittedName>
        <fullName evidence="2">Uncharacterized protein</fullName>
    </submittedName>
</protein>
<sequence length="108" mass="11656">MGDENSYCTRHLPLLNSSFRPKLFPTSIYDPSASSSLVPTQFDATARPGPGAIHRTPNLKKLERRAAARAGPQETAPMRQNVSPTMLEDDARADRPGPTPGACLARLA</sequence>
<dbReference type="Proteomes" id="UP000325313">
    <property type="component" value="Unassembled WGS sequence"/>
</dbReference>
<evidence type="ECO:0000256" key="1">
    <source>
        <dbReference type="SAM" id="MobiDB-lite"/>
    </source>
</evidence>
<name>A0A5B0Q168_PUCGR</name>
<dbReference type="AlphaFoldDB" id="A0A5B0Q168"/>
<dbReference type="EMBL" id="VDEP01000310">
    <property type="protein sequence ID" value="KAA1106754.1"/>
    <property type="molecule type" value="Genomic_DNA"/>
</dbReference>
<accession>A0A5B0Q168</accession>
<proteinExistence type="predicted"/>
<comment type="caution">
    <text evidence="2">The sequence shown here is derived from an EMBL/GenBank/DDBJ whole genome shotgun (WGS) entry which is preliminary data.</text>
</comment>
<evidence type="ECO:0000313" key="2">
    <source>
        <dbReference type="EMBL" id="KAA1106754.1"/>
    </source>
</evidence>